<dbReference type="InterPro" id="IPR045274">
    <property type="entry name" value="WAK-like"/>
</dbReference>
<keyword evidence="6" id="KW-1185">Reference proteome</keyword>
<dbReference type="Proteomes" id="UP001642260">
    <property type="component" value="Unassembled WGS sequence"/>
</dbReference>
<accession>A0ABC8JGV7</accession>
<keyword evidence="3" id="KW-0812">Transmembrane</keyword>
<evidence type="ECO:0000259" key="4">
    <source>
        <dbReference type="PROSITE" id="PS50011"/>
    </source>
</evidence>
<evidence type="ECO:0000256" key="3">
    <source>
        <dbReference type="SAM" id="Phobius"/>
    </source>
</evidence>
<keyword evidence="1" id="KW-0547">Nucleotide-binding</keyword>
<dbReference type="SUPFAM" id="SSF56112">
    <property type="entry name" value="Protein kinase-like (PK-like)"/>
    <property type="match status" value="1"/>
</dbReference>
<sequence length="286" mass="32642">MEFWRRKKEKEKARNWFLRNGSLFLEQHIADCNGISNPIRIFSFHQIKKATNNFDPKSCISDNRIPLLTWYKGSIEGRSYSIKKSRQLVGTEPYNDIVLSAQVSNNYRFLNDRGSVGRRAAPLLPWNVHNVLLDKNGTAKLSDLSEAVTLPEGKPWIEEPRLFGTMGYIDPIYGLTGIVTEYSDVYSFGILIMLVLLMGKPAYLAGLNSPLSPKMFLFDYVKYVQERGEAVEFGGDSNDMKPGQMKMFLELALRCCEEKNEDRPKMILVAKEIKLIEQALLEDGQT</sequence>
<dbReference type="PANTHER" id="PTHR27005:SF355">
    <property type="entry name" value="PROTEIN KINASE DOMAIN-CONTAINING PROTEIN"/>
    <property type="match status" value="1"/>
</dbReference>
<dbReference type="InterPro" id="IPR011009">
    <property type="entry name" value="Kinase-like_dom_sf"/>
</dbReference>
<organism evidence="5 6">
    <name type="scientific">Eruca vesicaria subsp. sativa</name>
    <name type="common">Garden rocket</name>
    <name type="synonym">Eruca sativa</name>
    <dbReference type="NCBI Taxonomy" id="29727"/>
    <lineage>
        <taxon>Eukaryota</taxon>
        <taxon>Viridiplantae</taxon>
        <taxon>Streptophyta</taxon>
        <taxon>Embryophyta</taxon>
        <taxon>Tracheophyta</taxon>
        <taxon>Spermatophyta</taxon>
        <taxon>Magnoliopsida</taxon>
        <taxon>eudicotyledons</taxon>
        <taxon>Gunneridae</taxon>
        <taxon>Pentapetalae</taxon>
        <taxon>rosids</taxon>
        <taxon>malvids</taxon>
        <taxon>Brassicales</taxon>
        <taxon>Brassicaceae</taxon>
        <taxon>Brassiceae</taxon>
        <taxon>Eruca</taxon>
    </lineage>
</organism>
<name>A0ABC8JGV7_ERUVS</name>
<feature type="transmembrane region" description="Helical" evidence="3">
    <location>
        <begin position="185"/>
        <end position="205"/>
    </location>
</feature>
<dbReference type="PROSITE" id="PS50011">
    <property type="entry name" value="PROTEIN_KINASE_DOM"/>
    <property type="match status" value="1"/>
</dbReference>
<dbReference type="Gene3D" id="1.10.510.10">
    <property type="entry name" value="Transferase(Phosphotransferase) domain 1"/>
    <property type="match status" value="1"/>
</dbReference>
<proteinExistence type="predicted"/>
<evidence type="ECO:0000313" key="6">
    <source>
        <dbReference type="Proteomes" id="UP001642260"/>
    </source>
</evidence>
<gene>
    <name evidence="5" type="ORF">ERUC_LOCUS11089</name>
</gene>
<reference evidence="5 6" key="1">
    <citation type="submission" date="2022-03" db="EMBL/GenBank/DDBJ databases">
        <authorList>
            <person name="Macdonald S."/>
            <person name="Ahmed S."/>
            <person name="Newling K."/>
        </authorList>
    </citation>
    <scope>NUCLEOTIDE SEQUENCE [LARGE SCALE GENOMIC DNA]</scope>
</reference>
<dbReference type="AlphaFoldDB" id="A0ABC8JGV7"/>
<evidence type="ECO:0000256" key="1">
    <source>
        <dbReference type="ARBA" id="ARBA00022741"/>
    </source>
</evidence>
<dbReference type="Pfam" id="PF07714">
    <property type="entry name" value="PK_Tyr_Ser-Thr"/>
    <property type="match status" value="1"/>
</dbReference>
<feature type="domain" description="Protein kinase" evidence="4">
    <location>
        <begin position="1"/>
        <end position="281"/>
    </location>
</feature>
<dbReference type="EMBL" id="CAKOAT010108043">
    <property type="protein sequence ID" value="CAH8327444.1"/>
    <property type="molecule type" value="Genomic_DNA"/>
</dbReference>
<comment type="caution">
    <text evidence="5">The sequence shown here is derived from an EMBL/GenBank/DDBJ whole genome shotgun (WGS) entry which is preliminary data.</text>
</comment>
<keyword evidence="3" id="KW-1133">Transmembrane helix</keyword>
<dbReference type="PANTHER" id="PTHR27005">
    <property type="entry name" value="WALL-ASSOCIATED RECEPTOR KINASE-LIKE 21"/>
    <property type="match status" value="1"/>
</dbReference>
<keyword evidence="2" id="KW-0067">ATP-binding</keyword>
<evidence type="ECO:0000313" key="5">
    <source>
        <dbReference type="EMBL" id="CAH8327444.1"/>
    </source>
</evidence>
<dbReference type="InterPro" id="IPR000719">
    <property type="entry name" value="Prot_kinase_dom"/>
</dbReference>
<keyword evidence="3" id="KW-0472">Membrane</keyword>
<dbReference type="InterPro" id="IPR001245">
    <property type="entry name" value="Ser-Thr/Tyr_kinase_cat_dom"/>
</dbReference>
<dbReference type="GO" id="GO:0005524">
    <property type="term" value="F:ATP binding"/>
    <property type="evidence" value="ECO:0007669"/>
    <property type="project" value="UniProtKB-KW"/>
</dbReference>
<evidence type="ECO:0000256" key="2">
    <source>
        <dbReference type="ARBA" id="ARBA00022840"/>
    </source>
</evidence>
<protein>
    <recommendedName>
        <fullName evidence="4">Protein kinase domain-containing protein</fullName>
    </recommendedName>
</protein>